<accession>A0A2P5HHT7</accession>
<evidence type="ECO:0000313" key="2">
    <source>
        <dbReference type="EMBL" id="POS69812.1"/>
    </source>
</evidence>
<keyword evidence="3" id="KW-1185">Reference proteome</keyword>
<organism evidence="2 3">
    <name type="scientific">Diaporthe helianthi</name>
    <dbReference type="NCBI Taxonomy" id="158607"/>
    <lineage>
        <taxon>Eukaryota</taxon>
        <taxon>Fungi</taxon>
        <taxon>Dikarya</taxon>
        <taxon>Ascomycota</taxon>
        <taxon>Pezizomycotina</taxon>
        <taxon>Sordariomycetes</taxon>
        <taxon>Sordariomycetidae</taxon>
        <taxon>Diaporthales</taxon>
        <taxon>Diaporthaceae</taxon>
        <taxon>Diaporthe</taxon>
    </lineage>
</organism>
<keyword evidence="1" id="KW-0732">Signal</keyword>
<name>A0A2P5HHT7_DIAHE</name>
<evidence type="ECO:0000313" key="3">
    <source>
        <dbReference type="Proteomes" id="UP000094444"/>
    </source>
</evidence>
<dbReference type="OrthoDB" id="4843554at2759"/>
<dbReference type="AlphaFoldDB" id="A0A2P5HHT7"/>
<dbReference type="InParanoid" id="A0A2P5HHT7"/>
<gene>
    <name evidence="2" type="ORF">DHEL01_v211795</name>
</gene>
<proteinExistence type="predicted"/>
<sequence>MFFSIILPILALLPPTVLAGLQLDYADVPAACVSTCRAIAELSGICDVDADFDDDNEAVEDLMKLQCLCTNTSFDVPAATALCASCIEQNGMPSDRDDNMDDISEIKARCGFPSMTWTPEVAEGVVVPDVVGVTVSATRLTDPAQVTTNVDFAPHVAMPGQGGKGQGGKWYDGQDGQSEKCREKKKYRWIHSGRC</sequence>
<evidence type="ECO:0000256" key="1">
    <source>
        <dbReference type="SAM" id="SignalP"/>
    </source>
</evidence>
<feature type="signal peptide" evidence="1">
    <location>
        <begin position="1"/>
        <end position="19"/>
    </location>
</feature>
<dbReference type="Proteomes" id="UP000094444">
    <property type="component" value="Unassembled WGS sequence"/>
</dbReference>
<dbReference type="STRING" id="158607.A0A2P5HHT7"/>
<protein>
    <submittedName>
        <fullName evidence="2">CAP22</fullName>
    </submittedName>
</protein>
<comment type="caution">
    <text evidence="2">The sequence shown here is derived from an EMBL/GenBank/DDBJ whole genome shotgun (WGS) entry which is preliminary data.</text>
</comment>
<feature type="chain" id="PRO_5015108361" evidence="1">
    <location>
        <begin position="20"/>
        <end position="195"/>
    </location>
</feature>
<reference evidence="2" key="1">
    <citation type="submission" date="2017-09" db="EMBL/GenBank/DDBJ databases">
        <title>Polyketide synthases of a Diaporthe helianthi virulent isolate.</title>
        <authorList>
            <person name="Baroncelli R."/>
        </authorList>
    </citation>
    <scope>NUCLEOTIDE SEQUENCE [LARGE SCALE GENOMIC DNA]</scope>
    <source>
        <strain evidence="2">7/96</strain>
    </source>
</reference>
<dbReference type="EMBL" id="MAVT02001982">
    <property type="protein sequence ID" value="POS69812.1"/>
    <property type="molecule type" value="Genomic_DNA"/>
</dbReference>